<keyword evidence="1" id="KW-0812">Transmembrane</keyword>
<gene>
    <name evidence="2" type="ORF">QWZ16_21425</name>
</gene>
<reference evidence="3" key="1">
    <citation type="journal article" date="2019" name="Int. J. Syst. Evol. Microbiol.">
        <title>The Global Catalogue of Microorganisms (GCM) 10K type strain sequencing project: providing services to taxonomists for standard genome sequencing and annotation.</title>
        <authorList>
            <consortium name="The Broad Institute Genomics Platform"/>
            <consortium name="The Broad Institute Genome Sequencing Center for Infectious Disease"/>
            <person name="Wu L."/>
            <person name="Ma J."/>
        </authorList>
    </citation>
    <scope>NUCLEOTIDE SEQUENCE [LARGE SCALE GENOMIC DNA]</scope>
    <source>
        <strain evidence="3">CECT 7398</strain>
    </source>
</reference>
<evidence type="ECO:0000313" key="2">
    <source>
        <dbReference type="EMBL" id="MDN3612159.1"/>
    </source>
</evidence>
<keyword evidence="1" id="KW-1133">Transmembrane helix</keyword>
<organism evidence="2 3">
    <name type="scientific">Vibrio ostreicida</name>
    <dbReference type="NCBI Taxonomy" id="526588"/>
    <lineage>
        <taxon>Bacteria</taxon>
        <taxon>Pseudomonadati</taxon>
        <taxon>Pseudomonadota</taxon>
        <taxon>Gammaproteobacteria</taxon>
        <taxon>Vibrionales</taxon>
        <taxon>Vibrionaceae</taxon>
        <taxon>Vibrio</taxon>
    </lineage>
</organism>
<accession>A0ABT8BZN1</accession>
<feature type="transmembrane region" description="Helical" evidence="1">
    <location>
        <begin position="50"/>
        <end position="71"/>
    </location>
</feature>
<dbReference type="Proteomes" id="UP001238540">
    <property type="component" value="Unassembled WGS sequence"/>
</dbReference>
<name>A0ABT8BZN1_9VIBR</name>
<keyword evidence="1" id="KW-0472">Membrane</keyword>
<protein>
    <submittedName>
        <fullName evidence="2">Uncharacterized protein</fullName>
    </submittedName>
</protein>
<comment type="caution">
    <text evidence="2">The sequence shown here is derived from an EMBL/GenBank/DDBJ whole genome shotgun (WGS) entry which is preliminary data.</text>
</comment>
<keyword evidence="3" id="KW-1185">Reference proteome</keyword>
<evidence type="ECO:0000256" key="1">
    <source>
        <dbReference type="SAM" id="Phobius"/>
    </source>
</evidence>
<proteinExistence type="predicted"/>
<dbReference type="EMBL" id="JAUFQC010000027">
    <property type="protein sequence ID" value="MDN3612159.1"/>
    <property type="molecule type" value="Genomic_DNA"/>
</dbReference>
<evidence type="ECO:0000313" key="3">
    <source>
        <dbReference type="Proteomes" id="UP001238540"/>
    </source>
</evidence>
<sequence length="95" mass="11183">MYYRGACARQACLGWQRLPFQLLPSDRWGLVNALLLVSFQYCIRRRCNRAFLILFMIFLPCLVIECVGPLASSYSLENLSLNMDRILRFFMDSHR</sequence>
<dbReference type="RefSeq" id="WP_290313349.1">
    <property type="nucleotide sequence ID" value="NZ_JAUFQC010000027.1"/>
</dbReference>